<dbReference type="SUPFAM" id="SSF46785">
    <property type="entry name" value="Winged helix' DNA-binding domain"/>
    <property type="match status" value="1"/>
</dbReference>
<reference evidence="2" key="1">
    <citation type="submission" date="2016-04" db="EMBL/GenBank/DDBJ databases">
        <authorList>
            <person name="Evans L.H."/>
            <person name="Alamgir A."/>
            <person name="Owens N."/>
            <person name="Weber N.D."/>
            <person name="Virtaneva K."/>
            <person name="Barbian K."/>
            <person name="Babar A."/>
            <person name="Rosenke K."/>
        </authorList>
    </citation>
    <scope>NUCLEOTIDE SEQUENCE</scope>
    <source>
        <strain evidence="2">86</strain>
    </source>
</reference>
<keyword evidence="1" id="KW-0238">DNA-binding</keyword>
<protein>
    <submittedName>
        <fullName evidence="2">Transcriptional regulator</fullName>
    </submittedName>
</protein>
<dbReference type="EMBL" id="FLUQ01000001">
    <property type="protein sequence ID" value="SBV92187.1"/>
    <property type="molecule type" value="Genomic_DNA"/>
</dbReference>
<dbReference type="GO" id="GO:0003677">
    <property type="term" value="F:DNA binding"/>
    <property type="evidence" value="ECO:0007669"/>
    <property type="project" value="UniProtKB-KW"/>
</dbReference>
<dbReference type="GO" id="GO:0005829">
    <property type="term" value="C:cytosol"/>
    <property type="evidence" value="ECO:0007669"/>
    <property type="project" value="TreeGrafter"/>
</dbReference>
<dbReference type="InterPro" id="IPR000944">
    <property type="entry name" value="Tscrpt_reg_Rrf2"/>
</dbReference>
<name>A0A212IYF4_9DELT</name>
<dbReference type="Pfam" id="PF02082">
    <property type="entry name" value="Rrf2"/>
    <property type="match status" value="1"/>
</dbReference>
<dbReference type="PANTHER" id="PTHR33221:SF5">
    <property type="entry name" value="HTH-TYPE TRANSCRIPTIONAL REGULATOR ISCR"/>
    <property type="match status" value="1"/>
</dbReference>
<dbReference type="AlphaFoldDB" id="A0A212IYF4"/>
<dbReference type="PANTHER" id="PTHR33221">
    <property type="entry name" value="WINGED HELIX-TURN-HELIX TRANSCRIPTIONAL REGULATOR, RRF2 FAMILY"/>
    <property type="match status" value="1"/>
</dbReference>
<dbReference type="InterPro" id="IPR036390">
    <property type="entry name" value="WH_DNA-bd_sf"/>
</dbReference>
<proteinExistence type="predicted"/>
<dbReference type="NCBIfam" id="TIGR00738">
    <property type="entry name" value="rrf2_super"/>
    <property type="match status" value="1"/>
</dbReference>
<evidence type="ECO:0000313" key="2">
    <source>
        <dbReference type="EMBL" id="SBV92187.1"/>
    </source>
</evidence>
<accession>A0A212IYF4</accession>
<dbReference type="InterPro" id="IPR036388">
    <property type="entry name" value="WH-like_DNA-bd_sf"/>
</dbReference>
<dbReference type="Gene3D" id="1.10.10.10">
    <property type="entry name" value="Winged helix-like DNA-binding domain superfamily/Winged helix DNA-binding domain"/>
    <property type="match status" value="1"/>
</dbReference>
<evidence type="ECO:0000256" key="1">
    <source>
        <dbReference type="ARBA" id="ARBA00023125"/>
    </source>
</evidence>
<dbReference type="GO" id="GO:0003700">
    <property type="term" value="F:DNA-binding transcription factor activity"/>
    <property type="evidence" value="ECO:0007669"/>
    <property type="project" value="TreeGrafter"/>
</dbReference>
<organism evidence="2">
    <name type="scientific">uncultured delta proteobacterium</name>
    <dbReference type="NCBI Taxonomy" id="34034"/>
    <lineage>
        <taxon>Bacteria</taxon>
        <taxon>Deltaproteobacteria</taxon>
        <taxon>environmental samples</taxon>
    </lineage>
</organism>
<sequence length="158" mass="17097">MKFSPNTRYAIRVLFELGGLSEPVSTAYLAEKTGMSLRTVENIHAVLRRENITAGTVGAKGGIQLLQPLADISLGTLVYLFDDGVEFAVCCGDKSNECPNQAECGIRSVWKTVSSTVQSQLDAISLDAILQQYPTESHGIVLNKFHPEDAVAIKGLKK</sequence>
<gene>
    <name evidence="2" type="ORF">KL86DPRO_10318</name>
</gene>
<dbReference type="PROSITE" id="PS51197">
    <property type="entry name" value="HTH_RRF2_2"/>
    <property type="match status" value="1"/>
</dbReference>